<protein>
    <submittedName>
        <fullName evidence="1">Uncharacterized protein</fullName>
    </submittedName>
</protein>
<evidence type="ECO:0000313" key="2">
    <source>
        <dbReference type="Proteomes" id="UP001244295"/>
    </source>
</evidence>
<gene>
    <name evidence="1" type="ORF">J2W25_001922</name>
</gene>
<reference evidence="1" key="1">
    <citation type="submission" date="2023-07" db="EMBL/GenBank/DDBJ databases">
        <title>Sorghum-associated microbial communities from plants grown in Nebraska, USA.</title>
        <authorList>
            <person name="Schachtman D."/>
        </authorList>
    </citation>
    <scope>NUCLEOTIDE SEQUENCE</scope>
    <source>
        <strain evidence="1">DS2795</strain>
    </source>
</reference>
<evidence type="ECO:0000313" key="1">
    <source>
        <dbReference type="EMBL" id="MDP9922901.1"/>
    </source>
</evidence>
<proteinExistence type="predicted"/>
<name>A0AAW8DTI1_9BURK</name>
<dbReference type="AlphaFoldDB" id="A0AAW8DTI1"/>
<comment type="caution">
    <text evidence="1">The sequence shown here is derived from an EMBL/GenBank/DDBJ whole genome shotgun (WGS) entry which is preliminary data.</text>
</comment>
<dbReference type="Proteomes" id="UP001244295">
    <property type="component" value="Unassembled WGS sequence"/>
</dbReference>
<organism evidence="1 2">
    <name type="scientific">Variovorax boronicumulans</name>
    <dbReference type="NCBI Taxonomy" id="436515"/>
    <lineage>
        <taxon>Bacteria</taxon>
        <taxon>Pseudomonadati</taxon>
        <taxon>Pseudomonadota</taxon>
        <taxon>Betaproteobacteria</taxon>
        <taxon>Burkholderiales</taxon>
        <taxon>Comamonadaceae</taxon>
        <taxon>Variovorax</taxon>
    </lineage>
</organism>
<dbReference type="EMBL" id="JAUSRR010000003">
    <property type="protein sequence ID" value="MDP9922901.1"/>
    <property type="molecule type" value="Genomic_DNA"/>
</dbReference>
<sequence>MNDRNVDHASQPEIAKLLASHAEFRLPGSYPRKY</sequence>
<accession>A0AAW8DTI1</accession>